<feature type="region of interest" description="Disordered" evidence="4">
    <location>
        <begin position="132"/>
        <end position="231"/>
    </location>
</feature>
<dbReference type="AlphaFoldDB" id="A0A0N5A4V0"/>
<protein>
    <submittedName>
        <fullName evidence="8">Rac GTPase-activating protein 1</fullName>
    </submittedName>
</protein>
<feature type="compositionally biased region" description="Polar residues" evidence="4">
    <location>
        <begin position="207"/>
        <end position="217"/>
    </location>
</feature>
<keyword evidence="2" id="KW-0862">Zinc</keyword>
<dbReference type="InterPro" id="IPR002219">
    <property type="entry name" value="PKC_DAG/PE"/>
</dbReference>
<evidence type="ECO:0000256" key="1">
    <source>
        <dbReference type="ARBA" id="ARBA00022723"/>
    </source>
</evidence>
<keyword evidence="1" id="KW-0479">Metal-binding</keyword>
<evidence type="ECO:0000256" key="3">
    <source>
        <dbReference type="SAM" id="Coils"/>
    </source>
</evidence>
<dbReference type="InterPro" id="IPR000198">
    <property type="entry name" value="RhoGAP_dom"/>
</dbReference>
<dbReference type="PROSITE" id="PS00479">
    <property type="entry name" value="ZF_DAG_PE_1"/>
    <property type="match status" value="1"/>
</dbReference>
<dbReference type="PROSITE" id="PS50238">
    <property type="entry name" value="RHOGAP"/>
    <property type="match status" value="1"/>
</dbReference>
<evidence type="ECO:0000313" key="8">
    <source>
        <dbReference type="WBParaSite" id="PTRK_0001673400.1"/>
    </source>
</evidence>
<dbReference type="SMART" id="SM00324">
    <property type="entry name" value="RhoGAP"/>
    <property type="match status" value="1"/>
</dbReference>
<dbReference type="Pfam" id="PF00620">
    <property type="entry name" value="RhoGAP"/>
    <property type="match status" value="1"/>
</dbReference>
<feature type="coiled-coil region" evidence="3">
    <location>
        <begin position="38"/>
        <end position="79"/>
    </location>
</feature>
<evidence type="ECO:0000259" key="5">
    <source>
        <dbReference type="PROSITE" id="PS50081"/>
    </source>
</evidence>
<feature type="domain" description="Rho-GAP" evidence="6">
    <location>
        <begin position="370"/>
        <end position="558"/>
    </location>
</feature>
<proteinExistence type="predicted"/>
<dbReference type="PROSITE" id="PS50081">
    <property type="entry name" value="ZF_DAG_PE_2"/>
    <property type="match status" value="1"/>
</dbReference>
<dbReference type="GO" id="GO:0051233">
    <property type="term" value="C:spindle midzone"/>
    <property type="evidence" value="ECO:0007669"/>
    <property type="project" value="TreeGrafter"/>
</dbReference>
<dbReference type="GO" id="GO:0051256">
    <property type="term" value="P:mitotic spindle midzone assembly"/>
    <property type="evidence" value="ECO:0007669"/>
    <property type="project" value="TreeGrafter"/>
</dbReference>
<sequence length="665" mass="75172">MDLSRSIRILEKSKQLFAEAEEMMMGGDNANLTIAETVRELLLRCRDSEDRIGQLEKELKEKNEKEKKLLEEINLKDSQLVISRTQIGALHAEKMKLETSNKRLMDAMALLRAATSGDICPDAFAILSESDLKQPRKSRKSRDSDNFDDSNMFDKTGDSSDDILPVNNGYRNRNSYTNGARKRSLSSSQAQQTGQQYKKPAYDDISSRPNVGNNQNLGIIKESPTDKTPVLRRKDMPVNNQRVEVIMPQRPKLRRSLSETQIFSKKAAEMYSNQIGTGNIDARSIASIDSCSSTNAWGDLNTIPNRRHTFEKGSLAMGYCDCCKGFVIRCKTMSKCADCGIVCHPTCIDKAPIPCVPRNAPLKTGSKTKHSLAEMCTRRSPMIPHTIVHCVVALEKFYLTTEGLYRVPGSDAEVVRLLHAFLYDKAIPSFKDVEAETIAGCLKKFLRDLRDPLIPTSSYNEFVKAVRERDTDALTYAIMDLPQPNLHTLAYLCLHWQKVAENSYQNKMPLDNIATVIGPTIVGYSKNPKLLTSQQIGHETETQFNVMLALLNLPECFWSQFLQKKSIDPTIGSKTPIGAMNTLKRNQIYQRTMCSLRDHHDNTVSYETNYQPDQSQAITPGGDGNRTIFDSMLHTPPRDYTTQHLSPRTIKRNLIKRDFINEKYY</sequence>
<dbReference type="InterPro" id="IPR008936">
    <property type="entry name" value="Rho_GTPase_activation_prot"/>
</dbReference>
<feature type="domain" description="Phorbol-ester/DAG-type" evidence="5">
    <location>
        <begin position="307"/>
        <end position="355"/>
    </location>
</feature>
<dbReference type="InterPro" id="IPR046349">
    <property type="entry name" value="C1-like_sf"/>
</dbReference>
<dbReference type="Gene3D" id="1.10.555.10">
    <property type="entry name" value="Rho GTPase activation protein"/>
    <property type="match status" value="1"/>
</dbReference>
<organism evidence="7 8">
    <name type="scientific">Parastrongyloides trichosuri</name>
    <name type="common">Possum-specific nematode worm</name>
    <dbReference type="NCBI Taxonomy" id="131310"/>
    <lineage>
        <taxon>Eukaryota</taxon>
        <taxon>Metazoa</taxon>
        <taxon>Ecdysozoa</taxon>
        <taxon>Nematoda</taxon>
        <taxon>Chromadorea</taxon>
        <taxon>Rhabditida</taxon>
        <taxon>Tylenchina</taxon>
        <taxon>Panagrolaimomorpha</taxon>
        <taxon>Strongyloidoidea</taxon>
        <taxon>Strongyloididae</taxon>
        <taxon>Parastrongyloides</taxon>
    </lineage>
</organism>
<dbReference type="WBParaSite" id="PTRK_0001673400.1">
    <property type="protein sequence ID" value="PTRK_0001673400.1"/>
    <property type="gene ID" value="PTRK_0001673400"/>
</dbReference>
<dbReference type="GO" id="GO:0032154">
    <property type="term" value="C:cleavage furrow"/>
    <property type="evidence" value="ECO:0007669"/>
    <property type="project" value="TreeGrafter"/>
</dbReference>
<dbReference type="CDD" id="cd20821">
    <property type="entry name" value="C1_MgcRacGAP"/>
    <property type="match status" value="1"/>
</dbReference>
<dbReference type="Proteomes" id="UP000038045">
    <property type="component" value="Unplaced"/>
</dbReference>
<dbReference type="SUPFAM" id="SSF48350">
    <property type="entry name" value="GTPase activation domain, GAP"/>
    <property type="match status" value="1"/>
</dbReference>
<keyword evidence="7" id="KW-1185">Reference proteome</keyword>
<evidence type="ECO:0000313" key="7">
    <source>
        <dbReference type="Proteomes" id="UP000038045"/>
    </source>
</evidence>
<dbReference type="PANTHER" id="PTHR46199:SF3">
    <property type="entry name" value="RAC GTPASE-ACTIVATING PROTEIN 1"/>
    <property type="match status" value="1"/>
</dbReference>
<evidence type="ECO:0000256" key="2">
    <source>
        <dbReference type="ARBA" id="ARBA00022833"/>
    </source>
</evidence>
<reference evidence="8" key="1">
    <citation type="submission" date="2017-02" db="UniProtKB">
        <authorList>
            <consortium name="WormBaseParasite"/>
        </authorList>
    </citation>
    <scope>IDENTIFICATION</scope>
</reference>
<keyword evidence="3" id="KW-0175">Coiled coil</keyword>
<name>A0A0N5A4V0_PARTI</name>
<dbReference type="GO" id="GO:0030496">
    <property type="term" value="C:midbody"/>
    <property type="evidence" value="ECO:0007669"/>
    <property type="project" value="TreeGrafter"/>
</dbReference>
<dbReference type="GO" id="GO:0005634">
    <property type="term" value="C:nucleus"/>
    <property type="evidence" value="ECO:0007669"/>
    <property type="project" value="TreeGrafter"/>
</dbReference>
<dbReference type="Gene3D" id="3.30.60.20">
    <property type="match status" value="1"/>
</dbReference>
<dbReference type="SUPFAM" id="SSF57889">
    <property type="entry name" value="Cysteine-rich domain"/>
    <property type="match status" value="1"/>
</dbReference>
<dbReference type="GO" id="GO:0007266">
    <property type="term" value="P:Rho protein signal transduction"/>
    <property type="evidence" value="ECO:0007669"/>
    <property type="project" value="TreeGrafter"/>
</dbReference>
<dbReference type="GO" id="GO:0097149">
    <property type="term" value="C:centralspindlin complex"/>
    <property type="evidence" value="ECO:0007669"/>
    <property type="project" value="TreeGrafter"/>
</dbReference>
<dbReference type="GO" id="GO:0000281">
    <property type="term" value="P:mitotic cytokinesis"/>
    <property type="evidence" value="ECO:0007669"/>
    <property type="project" value="TreeGrafter"/>
</dbReference>
<dbReference type="STRING" id="131310.A0A0N5A4V0"/>
<dbReference type="GO" id="GO:0005096">
    <property type="term" value="F:GTPase activator activity"/>
    <property type="evidence" value="ECO:0007669"/>
    <property type="project" value="TreeGrafter"/>
</dbReference>
<dbReference type="GO" id="GO:0046872">
    <property type="term" value="F:metal ion binding"/>
    <property type="evidence" value="ECO:0007669"/>
    <property type="project" value="UniProtKB-KW"/>
</dbReference>
<accession>A0A0N5A4V0</accession>
<evidence type="ECO:0000256" key="4">
    <source>
        <dbReference type="SAM" id="MobiDB-lite"/>
    </source>
</evidence>
<feature type="compositionally biased region" description="Polar residues" evidence="4">
    <location>
        <begin position="185"/>
        <end position="196"/>
    </location>
</feature>
<dbReference type="PANTHER" id="PTHR46199">
    <property type="entry name" value="RAC GTPASE-ACTIVATING PROTEIN 1"/>
    <property type="match status" value="1"/>
</dbReference>
<feature type="compositionally biased region" description="Polar residues" evidence="4">
    <location>
        <begin position="169"/>
        <end position="178"/>
    </location>
</feature>
<evidence type="ECO:0000259" key="6">
    <source>
        <dbReference type="PROSITE" id="PS50238"/>
    </source>
</evidence>